<accession>A0AAW0P3Q7</accession>
<comment type="caution">
    <text evidence="2">The sequence shown here is derived from an EMBL/GenBank/DDBJ whole genome shotgun (WGS) entry which is preliminary data.</text>
</comment>
<evidence type="ECO:0000313" key="3">
    <source>
        <dbReference type="Proteomes" id="UP001460270"/>
    </source>
</evidence>
<feature type="region of interest" description="Disordered" evidence="1">
    <location>
        <begin position="14"/>
        <end position="46"/>
    </location>
</feature>
<protein>
    <submittedName>
        <fullName evidence="2">Uncharacterized protein</fullName>
    </submittedName>
</protein>
<dbReference type="EMBL" id="JBBPFD010000008">
    <property type="protein sequence ID" value="KAK7915585.1"/>
    <property type="molecule type" value="Genomic_DNA"/>
</dbReference>
<keyword evidence="3" id="KW-1185">Reference proteome</keyword>
<gene>
    <name evidence="2" type="ORF">WMY93_011346</name>
</gene>
<feature type="compositionally biased region" description="Polar residues" evidence="1">
    <location>
        <begin position="14"/>
        <end position="26"/>
    </location>
</feature>
<reference evidence="3" key="1">
    <citation type="submission" date="2024-04" db="EMBL/GenBank/DDBJ databases">
        <title>Salinicola lusitanus LLJ914,a marine bacterium isolated from the Okinawa Trough.</title>
        <authorList>
            <person name="Li J."/>
        </authorList>
    </citation>
    <scope>NUCLEOTIDE SEQUENCE [LARGE SCALE GENOMIC DNA]</scope>
</reference>
<organism evidence="2 3">
    <name type="scientific">Mugilogobius chulae</name>
    <name type="common">yellowstripe goby</name>
    <dbReference type="NCBI Taxonomy" id="88201"/>
    <lineage>
        <taxon>Eukaryota</taxon>
        <taxon>Metazoa</taxon>
        <taxon>Chordata</taxon>
        <taxon>Craniata</taxon>
        <taxon>Vertebrata</taxon>
        <taxon>Euteleostomi</taxon>
        <taxon>Actinopterygii</taxon>
        <taxon>Neopterygii</taxon>
        <taxon>Teleostei</taxon>
        <taxon>Neoteleostei</taxon>
        <taxon>Acanthomorphata</taxon>
        <taxon>Gobiaria</taxon>
        <taxon>Gobiiformes</taxon>
        <taxon>Gobioidei</taxon>
        <taxon>Gobiidae</taxon>
        <taxon>Gobionellinae</taxon>
        <taxon>Mugilogobius</taxon>
    </lineage>
</organism>
<dbReference type="Proteomes" id="UP001460270">
    <property type="component" value="Unassembled WGS sequence"/>
</dbReference>
<name>A0AAW0P3Q7_9GOBI</name>
<dbReference type="AlphaFoldDB" id="A0AAW0P3Q7"/>
<evidence type="ECO:0000256" key="1">
    <source>
        <dbReference type="SAM" id="MobiDB-lite"/>
    </source>
</evidence>
<sequence>MAALTIQRTDNFLHTFLQDRTPSSSPEGAPQRPVIPGNKRVARPGRWGAPWVQTGLSSHMRARSAPHQGCSSCGATT</sequence>
<evidence type="ECO:0000313" key="2">
    <source>
        <dbReference type="EMBL" id="KAK7915585.1"/>
    </source>
</evidence>
<proteinExistence type="predicted"/>